<keyword evidence="2" id="KW-1185">Reference proteome</keyword>
<reference evidence="2" key="1">
    <citation type="journal article" date="2023" name="Nat. Plants">
        <title>Single-cell RNA sequencing provides a high-resolution roadmap for understanding the multicellular compartmentation of specialized metabolism.</title>
        <authorList>
            <person name="Sun S."/>
            <person name="Shen X."/>
            <person name="Li Y."/>
            <person name="Li Y."/>
            <person name="Wang S."/>
            <person name="Li R."/>
            <person name="Zhang H."/>
            <person name="Shen G."/>
            <person name="Guo B."/>
            <person name="Wei J."/>
            <person name="Xu J."/>
            <person name="St-Pierre B."/>
            <person name="Chen S."/>
            <person name="Sun C."/>
        </authorList>
    </citation>
    <scope>NUCLEOTIDE SEQUENCE [LARGE SCALE GENOMIC DNA]</scope>
</reference>
<evidence type="ECO:0000313" key="2">
    <source>
        <dbReference type="Proteomes" id="UP001060085"/>
    </source>
</evidence>
<evidence type="ECO:0000313" key="1">
    <source>
        <dbReference type="EMBL" id="KAI5660237.1"/>
    </source>
</evidence>
<sequence>MASSGVNNQSSGQRLGITEPISWSGPTEYDIIKTRELEKFLADAGLYESHEEAIGREEVLGRLDQIVKQWIKNVSRAKGLNEQLVHEANAKIFTFGSYRLGVHGPGADIDTLCVGPRHATREEDFFGELHRMLSEMDEVTELHPVPDAHVPVMRFKFNGVSIDLLYAKLSLWVIPEDLDVSQDSILQNADEQTVRSLNGCRVTDQILRLVPNIQNFRTTLRCMRYWAKRRGVYSNVAGFLGGINWALLVARICQLYPNALPNMLVSRFFRVYTQWRWPNPVMLCAIEDGSLGLQVWDPRRNPKDRFHLMPIITPAYPCMNSSYNVSSSTLRIMTEEFQRGNEICEAMEANKADWNRLFELYPFFEAYKNYLQIDVTAANADDLRNWKGWVESRLRQLTLKIERHTMNMLQCHPHPGDFSDKSKSFHSCYFMGLQRKQGIAPSEGEQFDIRLTVEEFKHAVGMYTLWKPGMEIHVSHVKRKNIPNFVFPGGVRPARLTRNAGEGGRILNAKVPVQVEENSLPQELDGGRKRKRDNSNVETNLRDSKCIASAGVSGEPVYESQTSNGSASYSIKPGSTGAEMSWWEKAEDNADSASASYTHQPQVPSQNIGDLEMYLRCNPSLPAVSVSSGPKDDEKVEIEKITSGPYVRQQSVPAELDELEDDPEYKNRAKVSGQITRGSSMESSTTKGSLVLSLTTSKSVVSCSSLQSTGKVEELEPPELLPLAPSLSSATTAQKPVLRFNFTSLAKATGKSS</sequence>
<proteinExistence type="predicted"/>
<dbReference type="EMBL" id="CM044706">
    <property type="protein sequence ID" value="KAI5660237.1"/>
    <property type="molecule type" value="Genomic_DNA"/>
</dbReference>
<organism evidence="1 2">
    <name type="scientific">Catharanthus roseus</name>
    <name type="common">Madagascar periwinkle</name>
    <name type="synonym">Vinca rosea</name>
    <dbReference type="NCBI Taxonomy" id="4058"/>
    <lineage>
        <taxon>Eukaryota</taxon>
        <taxon>Viridiplantae</taxon>
        <taxon>Streptophyta</taxon>
        <taxon>Embryophyta</taxon>
        <taxon>Tracheophyta</taxon>
        <taxon>Spermatophyta</taxon>
        <taxon>Magnoliopsida</taxon>
        <taxon>eudicotyledons</taxon>
        <taxon>Gunneridae</taxon>
        <taxon>Pentapetalae</taxon>
        <taxon>asterids</taxon>
        <taxon>lamiids</taxon>
        <taxon>Gentianales</taxon>
        <taxon>Apocynaceae</taxon>
        <taxon>Rauvolfioideae</taxon>
        <taxon>Vinceae</taxon>
        <taxon>Catharanthinae</taxon>
        <taxon>Catharanthus</taxon>
    </lineage>
</organism>
<name>A0ACC0AH05_CATRO</name>
<comment type="caution">
    <text evidence="1">The sequence shown here is derived from an EMBL/GenBank/DDBJ whole genome shotgun (WGS) entry which is preliminary data.</text>
</comment>
<gene>
    <name evidence="1" type="ORF">M9H77_29030</name>
</gene>
<protein>
    <submittedName>
        <fullName evidence="1">Uncharacterized protein</fullName>
    </submittedName>
</protein>
<accession>A0ACC0AH05</accession>
<dbReference type="Proteomes" id="UP001060085">
    <property type="component" value="Linkage Group LG06"/>
</dbReference>